<dbReference type="EMBL" id="JACGWO010000005">
    <property type="protein sequence ID" value="KAK4427075.1"/>
    <property type="molecule type" value="Genomic_DNA"/>
</dbReference>
<dbReference type="Gene3D" id="3.40.50.300">
    <property type="entry name" value="P-loop containing nucleotide triphosphate hydrolases"/>
    <property type="match status" value="1"/>
</dbReference>
<dbReference type="SUPFAM" id="SSF52540">
    <property type="entry name" value="P-loop containing nucleoside triphosphate hydrolases"/>
    <property type="match status" value="1"/>
</dbReference>
<dbReference type="Pfam" id="PF00931">
    <property type="entry name" value="NB-ARC"/>
    <property type="match status" value="1"/>
</dbReference>
<gene>
    <name evidence="7" type="ORF">Salat_1476400</name>
</gene>
<comment type="caution">
    <text evidence="7">The sequence shown here is derived from an EMBL/GenBank/DDBJ whole genome shotgun (WGS) entry which is preliminary data.</text>
</comment>
<name>A0AAE1YBB0_9LAMI</name>
<evidence type="ECO:0000256" key="4">
    <source>
        <dbReference type="ARBA" id="ARBA00022821"/>
    </source>
</evidence>
<reference evidence="7" key="1">
    <citation type="submission" date="2020-06" db="EMBL/GenBank/DDBJ databases">
        <authorList>
            <person name="Li T."/>
            <person name="Hu X."/>
            <person name="Zhang T."/>
            <person name="Song X."/>
            <person name="Zhang H."/>
            <person name="Dai N."/>
            <person name="Sheng W."/>
            <person name="Hou X."/>
            <person name="Wei L."/>
        </authorList>
    </citation>
    <scope>NUCLEOTIDE SEQUENCE</scope>
    <source>
        <strain evidence="7">3651</strain>
        <tissue evidence="7">Leaf</tissue>
    </source>
</reference>
<dbReference type="InterPro" id="IPR002182">
    <property type="entry name" value="NB-ARC"/>
</dbReference>
<dbReference type="PRINTS" id="PR00364">
    <property type="entry name" value="DISEASERSIST"/>
</dbReference>
<accession>A0AAE1YBB0</accession>
<proteinExistence type="inferred from homology"/>
<dbReference type="Gene3D" id="1.10.8.430">
    <property type="entry name" value="Helical domain of apoptotic protease-activating factors"/>
    <property type="match status" value="1"/>
</dbReference>
<feature type="domain" description="NB-ARC" evidence="6">
    <location>
        <begin position="163"/>
        <end position="328"/>
    </location>
</feature>
<dbReference type="InterPro" id="IPR042197">
    <property type="entry name" value="Apaf_helical"/>
</dbReference>
<keyword evidence="4" id="KW-0611">Plant defense</keyword>
<keyword evidence="2" id="KW-0433">Leucine-rich repeat</keyword>
<keyword evidence="8" id="KW-1185">Reference proteome</keyword>
<reference evidence="7" key="2">
    <citation type="journal article" date="2024" name="Plant">
        <title>Genomic evolution and insights into agronomic trait innovations of Sesamum species.</title>
        <authorList>
            <person name="Miao H."/>
            <person name="Wang L."/>
            <person name="Qu L."/>
            <person name="Liu H."/>
            <person name="Sun Y."/>
            <person name="Le M."/>
            <person name="Wang Q."/>
            <person name="Wei S."/>
            <person name="Zheng Y."/>
            <person name="Lin W."/>
            <person name="Duan Y."/>
            <person name="Cao H."/>
            <person name="Xiong S."/>
            <person name="Wang X."/>
            <person name="Wei L."/>
            <person name="Li C."/>
            <person name="Ma Q."/>
            <person name="Ju M."/>
            <person name="Zhao R."/>
            <person name="Li G."/>
            <person name="Mu C."/>
            <person name="Tian Q."/>
            <person name="Mei H."/>
            <person name="Zhang T."/>
            <person name="Gao T."/>
            <person name="Zhang H."/>
        </authorList>
    </citation>
    <scope>NUCLEOTIDE SEQUENCE</scope>
    <source>
        <strain evidence="7">3651</strain>
    </source>
</reference>
<dbReference type="InterPro" id="IPR027417">
    <property type="entry name" value="P-loop_NTPase"/>
</dbReference>
<dbReference type="AlphaFoldDB" id="A0AAE1YBB0"/>
<dbReference type="PANTHER" id="PTHR36766">
    <property type="entry name" value="PLANT BROAD-SPECTRUM MILDEW RESISTANCE PROTEIN RPW8"/>
    <property type="match status" value="1"/>
</dbReference>
<dbReference type="Proteomes" id="UP001293254">
    <property type="component" value="Unassembled WGS sequence"/>
</dbReference>
<dbReference type="GO" id="GO:0043531">
    <property type="term" value="F:ADP binding"/>
    <property type="evidence" value="ECO:0007669"/>
    <property type="project" value="InterPro"/>
</dbReference>
<evidence type="ECO:0000256" key="5">
    <source>
        <dbReference type="ARBA" id="ARBA00022840"/>
    </source>
</evidence>
<evidence type="ECO:0000256" key="2">
    <source>
        <dbReference type="ARBA" id="ARBA00022614"/>
    </source>
</evidence>
<keyword evidence="5" id="KW-0067">ATP-binding</keyword>
<dbReference type="GO" id="GO:0006952">
    <property type="term" value="P:defense response"/>
    <property type="evidence" value="ECO:0007669"/>
    <property type="project" value="UniProtKB-KW"/>
</dbReference>
<evidence type="ECO:0000256" key="3">
    <source>
        <dbReference type="ARBA" id="ARBA00022741"/>
    </source>
</evidence>
<organism evidence="7 8">
    <name type="scientific">Sesamum alatum</name>
    <dbReference type="NCBI Taxonomy" id="300844"/>
    <lineage>
        <taxon>Eukaryota</taxon>
        <taxon>Viridiplantae</taxon>
        <taxon>Streptophyta</taxon>
        <taxon>Embryophyta</taxon>
        <taxon>Tracheophyta</taxon>
        <taxon>Spermatophyta</taxon>
        <taxon>Magnoliopsida</taxon>
        <taxon>eudicotyledons</taxon>
        <taxon>Gunneridae</taxon>
        <taxon>Pentapetalae</taxon>
        <taxon>asterids</taxon>
        <taxon>lamiids</taxon>
        <taxon>Lamiales</taxon>
        <taxon>Pedaliaceae</taxon>
        <taxon>Sesamum</taxon>
    </lineage>
</organism>
<evidence type="ECO:0000256" key="1">
    <source>
        <dbReference type="ARBA" id="ARBA00008894"/>
    </source>
</evidence>
<dbReference type="PANTHER" id="PTHR36766:SF30">
    <property type="entry name" value="TIR-NBS TYPE DISEASE RESISTANCE PROTEIN-RELATED"/>
    <property type="match status" value="1"/>
</dbReference>
<sequence>MSFAALISLKLTIQRILNSSQILISSSCQDNIELAYENVKSLQELFPLENGRNKERVKAVEKEIREASCRLEDVVESAHVSNQHFLSRSEMSPDGDEMSNLAMEVKEETNFFIGTVKKIKEQLSNTSLQPEEYEEAMEEEIPSRTHHFVATKPKIFGLDSDLIKLKGFLTSASLRLEIFSIVGMAGIGKTTLAKEVYEDPDMFHHFGCCAFVSIGQEYRFKEILLRILAQINPATKAYEIYEEQYAEYLYRCLRGRRYLIVLDDVWGQHTWDELRRYFPDDTNGSRILLTTRIEAVADYASFYALHKMQFLTEKDSWHLLCETVFGEEHSCPPQLEKPGKKIADKCEGLPLSIIVIGKHLSKAEMTPEYWSNVAEKESSNIIGADAEMSKVLYF</sequence>
<evidence type="ECO:0000313" key="8">
    <source>
        <dbReference type="Proteomes" id="UP001293254"/>
    </source>
</evidence>
<keyword evidence="3" id="KW-0547">Nucleotide-binding</keyword>
<evidence type="ECO:0000259" key="6">
    <source>
        <dbReference type="Pfam" id="PF00931"/>
    </source>
</evidence>
<dbReference type="FunFam" id="3.40.50.300:FF:001091">
    <property type="entry name" value="Probable disease resistance protein At1g61300"/>
    <property type="match status" value="1"/>
</dbReference>
<dbReference type="GO" id="GO:0005524">
    <property type="term" value="F:ATP binding"/>
    <property type="evidence" value="ECO:0007669"/>
    <property type="project" value="UniProtKB-KW"/>
</dbReference>
<comment type="similarity">
    <text evidence="1">Belongs to the disease resistance NB-LRR family.</text>
</comment>
<protein>
    <submittedName>
        <fullName evidence="7">Late blight resistance proteinR1A-4</fullName>
    </submittedName>
</protein>
<evidence type="ECO:0000313" key="7">
    <source>
        <dbReference type="EMBL" id="KAK4427075.1"/>
    </source>
</evidence>
<dbReference type="Gene3D" id="1.20.5.4130">
    <property type="match status" value="1"/>
</dbReference>